<dbReference type="Gene3D" id="1.10.760.10">
    <property type="entry name" value="Cytochrome c-like domain"/>
    <property type="match status" value="1"/>
</dbReference>
<protein>
    <recommendedName>
        <fullName evidence="4">Cytochrome c domain-containing protein</fullName>
    </recommendedName>
</protein>
<dbReference type="GO" id="GO:0009055">
    <property type="term" value="F:electron transfer activity"/>
    <property type="evidence" value="ECO:0007669"/>
    <property type="project" value="InterPro"/>
</dbReference>
<gene>
    <name evidence="5" type="ORF">MNBD_ALPHA08-2152</name>
</gene>
<dbReference type="EMBL" id="UOEC01000191">
    <property type="protein sequence ID" value="VAW01819.1"/>
    <property type="molecule type" value="Genomic_DNA"/>
</dbReference>
<dbReference type="AlphaFoldDB" id="A0A3B0SM94"/>
<evidence type="ECO:0000256" key="1">
    <source>
        <dbReference type="ARBA" id="ARBA00022617"/>
    </source>
</evidence>
<accession>A0A3B0SM94</accession>
<dbReference type="InterPro" id="IPR009056">
    <property type="entry name" value="Cyt_c-like_dom"/>
</dbReference>
<name>A0A3B0SM94_9ZZZZ</name>
<evidence type="ECO:0000313" key="5">
    <source>
        <dbReference type="EMBL" id="VAW01819.1"/>
    </source>
</evidence>
<dbReference type="GO" id="GO:0020037">
    <property type="term" value="F:heme binding"/>
    <property type="evidence" value="ECO:0007669"/>
    <property type="project" value="InterPro"/>
</dbReference>
<proteinExistence type="predicted"/>
<keyword evidence="3" id="KW-0408">Iron</keyword>
<dbReference type="InterPro" id="IPR036909">
    <property type="entry name" value="Cyt_c-like_dom_sf"/>
</dbReference>
<evidence type="ECO:0000259" key="4">
    <source>
        <dbReference type="PROSITE" id="PS51007"/>
    </source>
</evidence>
<dbReference type="Pfam" id="PF00034">
    <property type="entry name" value="Cytochrom_C"/>
    <property type="match status" value="1"/>
</dbReference>
<keyword evidence="2" id="KW-0479">Metal-binding</keyword>
<evidence type="ECO:0000256" key="3">
    <source>
        <dbReference type="ARBA" id="ARBA00023004"/>
    </source>
</evidence>
<dbReference type="PROSITE" id="PS51007">
    <property type="entry name" value="CYTC"/>
    <property type="match status" value="1"/>
</dbReference>
<reference evidence="5" key="1">
    <citation type="submission" date="2018-06" db="EMBL/GenBank/DDBJ databases">
        <authorList>
            <person name="Zhirakovskaya E."/>
        </authorList>
    </citation>
    <scope>NUCLEOTIDE SEQUENCE</scope>
</reference>
<sequence length="103" mass="11272">MRLKILFAAAVLITANPAFASEDDKIEYGEYLSGSCVTCHQLSGADNGIPAIVGWDKEAFVEVLLSYKTKERENKAMQTVAIPLSREEMEALAAYFATIAPKE</sequence>
<dbReference type="SUPFAM" id="SSF46626">
    <property type="entry name" value="Cytochrome c"/>
    <property type="match status" value="1"/>
</dbReference>
<feature type="domain" description="Cytochrome c" evidence="4">
    <location>
        <begin position="24"/>
        <end position="100"/>
    </location>
</feature>
<keyword evidence="1" id="KW-0349">Heme</keyword>
<dbReference type="GO" id="GO:0046872">
    <property type="term" value="F:metal ion binding"/>
    <property type="evidence" value="ECO:0007669"/>
    <property type="project" value="UniProtKB-KW"/>
</dbReference>
<evidence type="ECO:0000256" key="2">
    <source>
        <dbReference type="ARBA" id="ARBA00022723"/>
    </source>
</evidence>
<organism evidence="5">
    <name type="scientific">hydrothermal vent metagenome</name>
    <dbReference type="NCBI Taxonomy" id="652676"/>
    <lineage>
        <taxon>unclassified sequences</taxon>
        <taxon>metagenomes</taxon>
        <taxon>ecological metagenomes</taxon>
    </lineage>
</organism>